<protein>
    <submittedName>
        <fullName evidence="8">Putative outer membrane protein</fullName>
    </submittedName>
</protein>
<evidence type="ECO:0000256" key="3">
    <source>
        <dbReference type="ARBA" id="ARBA00022729"/>
    </source>
</evidence>
<evidence type="ECO:0000313" key="8">
    <source>
        <dbReference type="EMBL" id="EOR94214.1"/>
    </source>
</evidence>
<dbReference type="AlphaFoldDB" id="R9GZ32"/>
<feature type="domain" description="SusD-like N-terminal" evidence="7">
    <location>
        <begin position="99"/>
        <end position="217"/>
    </location>
</feature>
<dbReference type="InterPro" id="IPR012944">
    <property type="entry name" value="SusD_RagB_dom"/>
</dbReference>
<keyword evidence="5" id="KW-0998">Cell outer membrane</keyword>
<dbReference type="Pfam" id="PF07980">
    <property type="entry name" value="SusD_RagB"/>
    <property type="match status" value="1"/>
</dbReference>
<organism evidence="8 9">
    <name type="scientific">Arcticibacter svalbardensis MN12-7</name>
    <dbReference type="NCBI Taxonomy" id="1150600"/>
    <lineage>
        <taxon>Bacteria</taxon>
        <taxon>Pseudomonadati</taxon>
        <taxon>Bacteroidota</taxon>
        <taxon>Sphingobacteriia</taxon>
        <taxon>Sphingobacteriales</taxon>
        <taxon>Sphingobacteriaceae</taxon>
        <taxon>Arcticibacter</taxon>
    </lineage>
</organism>
<evidence type="ECO:0000256" key="5">
    <source>
        <dbReference type="ARBA" id="ARBA00023237"/>
    </source>
</evidence>
<keyword evidence="3" id="KW-0732">Signal</keyword>
<feature type="domain" description="RagB/SusD" evidence="6">
    <location>
        <begin position="263"/>
        <end position="538"/>
    </location>
</feature>
<name>R9GZ32_9SPHI</name>
<keyword evidence="4" id="KW-0472">Membrane</keyword>
<evidence type="ECO:0000259" key="6">
    <source>
        <dbReference type="Pfam" id="PF07980"/>
    </source>
</evidence>
<accession>R9GZ32</accession>
<evidence type="ECO:0000259" key="7">
    <source>
        <dbReference type="Pfam" id="PF14322"/>
    </source>
</evidence>
<dbReference type="InterPro" id="IPR033985">
    <property type="entry name" value="SusD-like_N"/>
</dbReference>
<dbReference type="PATRIC" id="fig|1150600.3.peg.2603"/>
<evidence type="ECO:0000256" key="4">
    <source>
        <dbReference type="ARBA" id="ARBA00023136"/>
    </source>
</evidence>
<dbReference type="GO" id="GO:0009279">
    <property type="term" value="C:cell outer membrane"/>
    <property type="evidence" value="ECO:0007669"/>
    <property type="project" value="UniProtKB-SubCell"/>
</dbReference>
<evidence type="ECO:0000256" key="1">
    <source>
        <dbReference type="ARBA" id="ARBA00004442"/>
    </source>
</evidence>
<proteinExistence type="inferred from homology"/>
<gene>
    <name evidence="8" type="ORF">ADIARSV_2630</name>
</gene>
<comment type="similarity">
    <text evidence="2">Belongs to the SusD family.</text>
</comment>
<dbReference type="EMBL" id="AQPN01000095">
    <property type="protein sequence ID" value="EOR94214.1"/>
    <property type="molecule type" value="Genomic_DNA"/>
</dbReference>
<reference evidence="8 9" key="1">
    <citation type="journal article" date="2013" name="Genome Announc.">
        <title>Draft Genome Sequence of Arcticibacter svalbardensis Strain MN12-7T, a Member of the Family Sphingobacteriaceae Isolated from an Arctic Soil Sample.</title>
        <authorList>
            <person name="Shivaji S."/>
            <person name="Ara S."/>
            <person name="Prasad S."/>
            <person name="Manasa B.P."/>
            <person name="Begum Z."/>
            <person name="Singh A."/>
            <person name="Kumar Pinnaka A."/>
        </authorList>
    </citation>
    <scope>NUCLEOTIDE SEQUENCE [LARGE SCALE GENOMIC DNA]</scope>
    <source>
        <strain evidence="8 9">MN12-7</strain>
    </source>
</reference>
<dbReference type="Proteomes" id="UP000014174">
    <property type="component" value="Unassembled WGS sequence"/>
</dbReference>
<evidence type="ECO:0000256" key="2">
    <source>
        <dbReference type="ARBA" id="ARBA00006275"/>
    </source>
</evidence>
<comment type="caution">
    <text evidence="8">The sequence shown here is derived from an EMBL/GenBank/DDBJ whole genome shotgun (WGS) entry which is preliminary data.</text>
</comment>
<evidence type="ECO:0000313" key="9">
    <source>
        <dbReference type="Proteomes" id="UP000014174"/>
    </source>
</evidence>
<dbReference type="SUPFAM" id="SSF48452">
    <property type="entry name" value="TPR-like"/>
    <property type="match status" value="1"/>
</dbReference>
<dbReference type="Pfam" id="PF14322">
    <property type="entry name" value="SusD-like_3"/>
    <property type="match status" value="1"/>
</dbReference>
<dbReference type="eggNOG" id="COG1435">
    <property type="taxonomic scope" value="Bacteria"/>
</dbReference>
<comment type="subcellular location">
    <subcellularLocation>
        <location evidence="1">Cell outer membrane</location>
    </subcellularLocation>
</comment>
<dbReference type="STRING" id="1150600.ADIARSV_2630"/>
<dbReference type="Gene3D" id="1.25.40.390">
    <property type="match status" value="1"/>
</dbReference>
<sequence>MFLSLFSSACNDEILDIQPTDQLTDATVWSNAANAGLFLNDIYNSLNPGPQSTVFTNLPSEISNDPLDNFSDNSIGGSLAGIPSYVNFASGSYGPSTPIFPGHWDSMYKAIRKCNVFIENVSPADYDANVKKSYIAQARFLRAYFYKQLMNLYGGVPIITKSLNQSEDGESIFQARNSYEECVAFLQTECEEAATDLPLKVTAAEAGRVTKGAALALKGEAELYASKWEDAAATNLKIINLGAGYDLFADYAGLFYVANENNKEVIFDIQYAANVKPEVKEGYWNPVKTTDGTSFGSVNPTQDMVDTYEFLDGKTEAEGSALFDPSNPYANRDKRFAASIIYDGATWKGGVINTRLGIANNRNQLDESGSGGGTRTGYWLGKIIDPSIVPRVSAGQNSIIWRYADVLLNYAEAKNENTGPDQSIYDAINKLRTRGGLPNLTTGLTQDQMREKIRRERRVELFFEGKRLFDLWRWRIAEDVFSKPLSAMKITVVAGKLVYQKQPAGGAKVTFDKSKNYLMPIPAAVIAQNPKITQNPGY</sequence>
<dbReference type="InterPro" id="IPR011990">
    <property type="entry name" value="TPR-like_helical_dom_sf"/>
</dbReference>
<keyword evidence="9" id="KW-1185">Reference proteome</keyword>
<dbReference type="CDD" id="cd08977">
    <property type="entry name" value="SusD"/>
    <property type="match status" value="1"/>
</dbReference>